<dbReference type="AlphaFoldDB" id="A0A1Q5TA13"/>
<dbReference type="EMBL" id="MQMG01000001">
    <property type="protein sequence ID" value="OKO97076.1"/>
    <property type="molecule type" value="Genomic_DNA"/>
</dbReference>
<comment type="caution">
    <text evidence="1">The sequence shown here is derived from an EMBL/GenBank/DDBJ whole genome shotgun (WGS) entry which is preliminary data.</text>
</comment>
<reference evidence="2" key="2">
    <citation type="submission" date="2017-01" db="EMBL/GenBank/DDBJ databases">
        <title>Genome sequencing and annotation of Geobacillus sp. 1017, a Hydrocarbon-Oxidizing Thermophilic Bacterium Isolated from a Heavy Oil Reservoir (China).</title>
        <authorList>
            <person name="Kadnikov V.V."/>
            <person name="Mardanov A.V."/>
            <person name="Poltaraus A.B."/>
            <person name="Sokolova D.S."/>
            <person name="Semenova E.M."/>
            <person name="Ravin N.V."/>
            <person name="Tourova T.P."/>
            <person name="Nazina T.N."/>
        </authorList>
    </citation>
    <scope>NUCLEOTIDE SEQUENCE [LARGE SCALE GENOMIC DNA]</scope>
    <source>
        <strain evidence="2">1017</strain>
    </source>
</reference>
<dbReference type="Proteomes" id="UP000186030">
    <property type="component" value="Unassembled WGS sequence"/>
</dbReference>
<proteinExistence type="predicted"/>
<sequence length="37" mass="3941">MEIPVNIGAFTGLLAGVVRRSSGENVSRCLLGHLLFL</sequence>
<organism evidence="1 2">
    <name type="scientific">Geobacillus proteiniphilus</name>
    <dbReference type="NCBI Taxonomy" id="860353"/>
    <lineage>
        <taxon>Bacteria</taxon>
        <taxon>Bacillati</taxon>
        <taxon>Bacillota</taxon>
        <taxon>Bacilli</taxon>
        <taxon>Bacillales</taxon>
        <taxon>Anoxybacillaceae</taxon>
        <taxon>Geobacillus</taxon>
    </lineage>
</organism>
<evidence type="ECO:0000313" key="2">
    <source>
        <dbReference type="Proteomes" id="UP000186030"/>
    </source>
</evidence>
<accession>A0A1Q5TA13</accession>
<name>A0A1Q5TA13_9BACL</name>
<protein>
    <submittedName>
        <fullName evidence="1">Uncharacterized protein</fullName>
    </submittedName>
</protein>
<gene>
    <name evidence="1" type="ORF">BRO54_0089</name>
</gene>
<evidence type="ECO:0000313" key="1">
    <source>
        <dbReference type="EMBL" id="OKO97076.1"/>
    </source>
</evidence>
<reference evidence="1 2" key="1">
    <citation type="submission" date="2016-11" db="EMBL/GenBank/DDBJ databases">
        <authorList>
            <person name="Kadnikov V."/>
            <person name="Nazina T."/>
        </authorList>
    </citation>
    <scope>NUCLEOTIDE SEQUENCE [LARGE SCALE GENOMIC DNA]</scope>
    <source>
        <strain evidence="1 2">1017</strain>
    </source>
</reference>